<dbReference type="AlphaFoldDB" id="A0A926S3A3"/>
<evidence type="ECO:0000313" key="2">
    <source>
        <dbReference type="EMBL" id="MBD1394722.1"/>
    </source>
</evidence>
<keyword evidence="3" id="KW-1185">Reference proteome</keyword>
<dbReference type="SUPFAM" id="SSF53756">
    <property type="entry name" value="UDP-Glycosyltransferase/glycogen phosphorylase"/>
    <property type="match status" value="1"/>
</dbReference>
<sequence>MKKLAVIVTHPIQYYAPVFKMLHERKKISIKVFYTWGEGAQQKFDPGFGKPVTWDIPLLEGYPYVWVKNTATNSGSHHFRGIVNPNLINDISQWKPEAILVFGWAYHSHLKALRYFKGKVPIYFRGDSTMLDNQTGIKSLLRVLFLKWVYKHVSAAFYVGTNNKAYFRAHGLAERQLLFAPHAVANERFAESRKTEVDQLRKNLKINKDEILILFAGKLETKKSPHILLDAFLKLNMPHVHLLFAGSGELSGALQKKAATNKNVHFAGFQNQFYMPVIYQACDIFCLPSKGPGETWGLAVNEAMACSKPIVASDKVGCAVDLIKQSNGITFRSENTAELTAALKTLTADKTRLLKMGARSAQVIRNYTFLSIATAIETQFTQH</sequence>
<dbReference type="Gene3D" id="3.40.50.2000">
    <property type="entry name" value="Glycogen Phosphorylase B"/>
    <property type="match status" value="2"/>
</dbReference>
<dbReference type="CDD" id="cd03801">
    <property type="entry name" value="GT4_PimA-like"/>
    <property type="match status" value="1"/>
</dbReference>
<dbReference type="InterPro" id="IPR001296">
    <property type="entry name" value="Glyco_trans_1"/>
</dbReference>
<dbReference type="GO" id="GO:0016758">
    <property type="term" value="F:hexosyltransferase activity"/>
    <property type="evidence" value="ECO:0007669"/>
    <property type="project" value="TreeGrafter"/>
</dbReference>
<proteinExistence type="predicted"/>
<comment type="caution">
    <text evidence="2">The sequence shown here is derived from an EMBL/GenBank/DDBJ whole genome shotgun (WGS) entry which is preliminary data.</text>
</comment>
<feature type="domain" description="Glycosyl transferase family 1" evidence="1">
    <location>
        <begin position="198"/>
        <end position="359"/>
    </location>
</feature>
<organism evidence="2 3">
    <name type="scientific">Mucilaginibacter glaciei</name>
    <dbReference type="NCBI Taxonomy" id="2772109"/>
    <lineage>
        <taxon>Bacteria</taxon>
        <taxon>Pseudomonadati</taxon>
        <taxon>Bacteroidota</taxon>
        <taxon>Sphingobacteriia</taxon>
        <taxon>Sphingobacteriales</taxon>
        <taxon>Sphingobacteriaceae</taxon>
        <taxon>Mucilaginibacter</taxon>
    </lineage>
</organism>
<evidence type="ECO:0000259" key="1">
    <source>
        <dbReference type="Pfam" id="PF00534"/>
    </source>
</evidence>
<accession>A0A926S3A3</accession>
<dbReference type="Pfam" id="PF00534">
    <property type="entry name" value="Glycos_transf_1"/>
    <property type="match status" value="1"/>
</dbReference>
<dbReference type="PANTHER" id="PTHR45947">
    <property type="entry name" value="SULFOQUINOVOSYL TRANSFERASE SQD2"/>
    <property type="match status" value="1"/>
</dbReference>
<dbReference type="PANTHER" id="PTHR45947:SF3">
    <property type="entry name" value="SULFOQUINOVOSYL TRANSFERASE SQD2"/>
    <property type="match status" value="1"/>
</dbReference>
<protein>
    <submittedName>
        <fullName evidence="2">Glycosyltransferase family 4 protein</fullName>
    </submittedName>
</protein>
<gene>
    <name evidence="2" type="ORF">IDJ76_16555</name>
</gene>
<reference evidence="2" key="1">
    <citation type="submission" date="2020-09" db="EMBL/GenBank/DDBJ databases">
        <title>Novel species of Mucilaginibacter isolated from a glacier on the Tibetan Plateau.</title>
        <authorList>
            <person name="Liu Q."/>
            <person name="Xin Y.-H."/>
        </authorList>
    </citation>
    <scope>NUCLEOTIDE SEQUENCE</scope>
    <source>
        <strain evidence="2">ZB1P21</strain>
    </source>
</reference>
<dbReference type="Proteomes" id="UP000619078">
    <property type="component" value="Unassembled WGS sequence"/>
</dbReference>
<dbReference type="InterPro" id="IPR050194">
    <property type="entry name" value="Glycosyltransferase_grp1"/>
</dbReference>
<evidence type="ECO:0000313" key="3">
    <source>
        <dbReference type="Proteomes" id="UP000619078"/>
    </source>
</evidence>
<name>A0A926S3A3_9SPHI</name>
<dbReference type="EMBL" id="JACWMX010000007">
    <property type="protein sequence ID" value="MBD1394722.1"/>
    <property type="molecule type" value="Genomic_DNA"/>
</dbReference>